<evidence type="ECO:0000256" key="1">
    <source>
        <dbReference type="ARBA" id="ARBA00004141"/>
    </source>
</evidence>
<comment type="similarity">
    <text evidence="6">Belongs to the binding-protein-dependent transport system permease family.</text>
</comment>
<organism evidence="8 9">
    <name type="scientific">Planomonospora venezuelensis</name>
    <dbReference type="NCBI Taxonomy" id="1999"/>
    <lineage>
        <taxon>Bacteria</taxon>
        <taxon>Bacillati</taxon>
        <taxon>Actinomycetota</taxon>
        <taxon>Actinomycetes</taxon>
        <taxon>Streptosporangiales</taxon>
        <taxon>Streptosporangiaceae</taxon>
        <taxon>Planomonospora</taxon>
    </lineage>
</organism>
<comment type="caution">
    <text evidence="8">The sequence shown here is derived from an EMBL/GenBank/DDBJ whole genome shotgun (WGS) entry which is preliminary data.</text>
</comment>
<dbReference type="PANTHER" id="PTHR30177">
    <property type="entry name" value="GLYCINE BETAINE/L-PROLINE TRANSPORT SYSTEM PERMEASE PROTEIN PROW"/>
    <property type="match status" value="1"/>
</dbReference>
<feature type="transmembrane region" description="Helical" evidence="6">
    <location>
        <begin position="155"/>
        <end position="174"/>
    </location>
</feature>
<name>A0A841D7L2_PLAVE</name>
<keyword evidence="5 6" id="KW-0472">Membrane</keyword>
<keyword evidence="9" id="KW-1185">Reference proteome</keyword>
<evidence type="ECO:0000256" key="4">
    <source>
        <dbReference type="ARBA" id="ARBA00022989"/>
    </source>
</evidence>
<reference evidence="8 9" key="1">
    <citation type="submission" date="2020-08" db="EMBL/GenBank/DDBJ databases">
        <title>Genomic Encyclopedia of Type Strains, Phase III (KMG-III): the genomes of soil and plant-associated and newly described type strains.</title>
        <authorList>
            <person name="Whitman W."/>
        </authorList>
    </citation>
    <scope>NUCLEOTIDE SEQUENCE [LARGE SCALE GENOMIC DNA]</scope>
    <source>
        <strain evidence="8 9">CECT 3303</strain>
    </source>
</reference>
<proteinExistence type="inferred from homology"/>
<comment type="subcellular location">
    <subcellularLocation>
        <location evidence="6">Cell membrane</location>
        <topology evidence="6">Multi-pass membrane protein</topology>
    </subcellularLocation>
    <subcellularLocation>
        <location evidence="1">Membrane</location>
        <topology evidence="1">Multi-pass membrane protein</topology>
    </subcellularLocation>
</comment>
<feature type="transmembrane region" description="Helical" evidence="6">
    <location>
        <begin position="186"/>
        <end position="206"/>
    </location>
</feature>
<evidence type="ECO:0000259" key="7">
    <source>
        <dbReference type="PROSITE" id="PS50928"/>
    </source>
</evidence>
<evidence type="ECO:0000256" key="6">
    <source>
        <dbReference type="RuleBase" id="RU363032"/>
    </source>
</evidence>
<feature type="transmembrane region" description="Helical" evidence="6">
    <location>
        <begin position="61"/>
        <end position="83"/>
    </location>
</feature>
<dbReference type="InterPro" id="IPR035906">
    <property type="entry name" value="MetI-like_sf"/>
</dbReference>
<dbReference type="RefSeq" id="WP_184946166.1">
    <property type="nucleotide sequence ID" value="NZ_BAAAWZ010000001.1"/>
</dbReference>
<evidence type="ECO:0000256" key="3">
    <source>
        <dbReference type="ARBA" id="ARBA00022692"/>
    </source>
</evidence>
<gene>
    <name evidence="8" type="ORF">FHS22_005512</name>
</gene>
<dbReference type="CDD" id="cd06261">
    <property type="entry name" value="TM_PBP2"/>
    <property type="match status" value="1"/>
</dbReference>
<dbReference type="AlphaFoldDB" id="A0A841D7L2"/>
<keyword evidence="3 6" id="KW-0812">Transmembrane</keyword>
<dbReference type="Gene3D" id="1.10.3720.10">
    <property type="entry name" value="MetI-like"/>
    <property type="match status" value="1"/>
</dbReference>
<dbReference type="GO" id="GO:0005886">
    <property type="term" value="C:plasma membrane"/>
    <property type="evidence" value="ECO:0007669"/>
    <property type="project" value="UniProtKB-SubCell"/>
</dbReference>
<dbReference type="Proteomes" id="UP000562352">
    <property type="component" value="Unassembled WGS sequence"/>
</dbReference>
<dbReference type="EMBL" id="JACHJJ010000022">
    <property type="protein sequence ID" value="MBB5966221.1"/>
    <property type="molecule type" value="Genomic_DNA"/>
</dbReference>
<evidence type="ECO:0000313" key="9">
    <source>
        <dbReference type="Proteomes" id="UP000562352"/>
    </source>
</evidence>
<dbReference type="PANTHER" id="PTHR30177:SF4">
    <property type="entry name" value="OSMOPROTECTANT IMPORT PERMEASE PROTEIN OSMW"/>
    <property type="match status" value="1"/>
</dbReference>
<accession>A0A841D7L2</accession>
<dbReference type="GO" id="GO:0055085">
    <property type="term" value="P:transmembrane transport"/>
    <property type="evidence" value="ECO:0007669"/>
    <property type="project" value="InterPro"/>
</dbReference>
<dbReference type="SUPFAM" id="SSF161098">
    <property type="entry name" value="MetI-like"/>
    <property type="match status" value="1"/>
</dbReference>
<sequence>MGEEPLVRWDWIGRNWPEILELAADNLVMALVPVAVALLAALPLGLAGARWRWFYQPTVGVVNVVYSLPSLAVFIVLIPVTGLATRTTVMVPLVFYAMAVLIPAVVDGLASVPDHVRQSAVAMGFTPLRRLLGVELPIAVPVVLAGLRVATVSSISLVSVGALVGRGGLGYLFIDGWQRQFPTPIIAGIVLVVLLAGLADLLLVLAQRWLTPWSAARVAARAQARPAAGERKGAA</sequence>
<keyword evidence="2 6" id="KW-0813">Transport</keyword>
<evidence type="ECO:0000313" key="8">
    <source>
        <dbReference type="EMBL" id="MBB5966221.1"/>
    </source>
</evidence>
<dbReference type="GO" id="GO:0031460">
    <property type="term" value="P:glycine betaine transport"/>
    <property type="evidence" value="ECO:0007669"/>
    <property type="project" value="TreeGrafter"/>
</dbReference>
<protein>
    <submittedName>
        <fullName evidence="8">Osmoprotectant transport system permease protein</fullName>
    </submittedName>
</protein>
<evidence type="ECO:0000256" key="5">
    <source>
        <dbReference type="ARBA" id="ARBA00023136"/>
    </source>
</evidence>
<evidence type="ECO:0000256" key="2">
    <source>
        <dbReference type="ARBA" id="ARBA00022448"/>
    </source>
</evidence>
<dbReference type="Pfam" id="PF00528">
    <property type="entry name" value="BPD_transp_1"/>
    <property type="match status" value="1"/>
</dbReference>
<dbReference type="InterPro" id="IPR000515">
    <property type="entry name" value="MetI-like"/>
</dbReference>
<dbReference type="PROSITE" id="PS50928">
    <property type="entry name" value="ABC_TM1"/>
    <property type="match status" value="1"/>
</dbReference>
<dbReference type="InterPro" id="IPR051204">
    <property type="entry name" value="ABC_transp_perm/SBD"/>
</dbReference>
<feature type="transmembrane region" description="Helical" evidence="6">
    <location>
        <begin position="89"/>
        <end position="110"/>
    </location>
</feature>
<feature type="domain" description="ABC transmembrane type-1" evidence="7">
    <location>
        <begin position="23"/>
        <end position="202"/>
    </location>
</feature>
<keyword evidence="4 6" id="KW-1133">Transmembrane helix</keyword>
<feature type="transmembrane region" description="Helical" evidence="6">
    <location>
        <begin position="27"/>
        <end position="49"/>
    </location>
</feature>